<name>A0A392PQS2_9FABA</name>
<dbReference type="EMBL" id="LXQA010089043">
    <property type="protein sequence ID" value="MCI13646.1"/>
    <property type="molecule type" value="Genomic_DNA"/>
</dbReference>
<dbReference type="Proteomes" id="UP000265520">
    <property type="component" value="Unassembled WGS sequence"/>
</dbReference>
<keyword evidence="2" id="KW-1185">Reference proteome</keyword>
<protein>
    <submittedName>
        <fullName evidence="1">Uncharacterized protein</fullName>
    </submittedName>
</protein>
<feature type="non-terminal residue" evidence="1">
    <location>
        <position position="71"/>
    </location>
</feature>
<dbReference type="AlphaFoldDB" id="A0A392PQS2"/>
<comment type="caution">
    <text evidence="1">The sequence shown here is derived from an EMBL/GenBank/DDBJ whole genome shotgun (WGS) entry which is preliminary data.</text>
</comment>
<evidence type="ECO:0000313" key="2">
    <source>
        <dbReference type="Proteomes" id="UP000265520"/>
    </source>
</evidence>
<organism evidence="1 2">
    <name type="scientific">Trifolium medium</name>
    <dbReference type="NCBI Taxonomy" id="97028"/>
    <lineage>
        <taxon>Eukaryota</taxon>
        <taxon>Viridiplantae</taxon>
        <taxon>Streptophyta</taxon>
        <taxon>Embryophyta</taxon>
        <taxon>Tracheophyta</taxon>
        <taxon>Spermatophyta</taxon>
        <taxon>Magnoliopsida</taxon>
        <taxon>eudicotyledons</taxon>
        <taxon>Gunneridae</taxon>
        <taxon>Pentapetalae</taxon>
        <taxon>rosids</taxon>
        <taxon>fabids</taxon>
        <taxon>Fabales</taxon>
        <taxon>Fabaceae</taxon>
        <taxon>Papilionoideae</taxon>
        <taxon>50 kb inversion clade</taxon>
        <taxon>NPAAA clade</taxon>
        <taxon>Hologalegina</taxon>
        <taxon>IRL clade</taxon>
        <taxon>Trifolieae</taxon>
        <taxon>Trifolium</taxon>
    </lineage>
</organism>
<proteinExistence type="predicted"/>
<sequence>MNQNNIFYRQVLAARTAGTNDHNELELLGPEQPECNSKPQKYCSGTPARYHFLIRNVVKGENNGKHQSFTE</sequence>
<accession>A0A392PQS2</accession>
<reference evidence="1 2" key="1">
    <citation type="journal article" date="2018" name="Front. Plant Sci.">
        <title>Red Clover (Trifolium pratense) and Zigzag Clover (T. medium) - A Picture of Genomic Similarities and Differences.</title>
        <authorList>
            <person name="Dluhosova J."/>
            <person name="Istvanek J."/>
            <person name="Nedelnik J."/>
            <person name="Repkova J."/>
        </authorList>
    </citation>
    <scope>NUCLEOTIDE SEQUENCE [LARGE SCALE GENOMIC DNA]</scope>
    <source>
        <strain evidence="2">cv. 10/8</strain>
        <tissue evidence="1">Leaf</tissue>
    </source>
</reference>
<evidence type="ECO:0000313" key="1">
    <source>
        <dbReference type="EMBL" id="MCI13646.1"/>
    </source>
</evidence>